<keyword evidence="1" id="KW-0732">Signal</keyword>
<dbReference type="AlphaFoldDB" id="A0A1X7V4F7"/>
<dbReference type="OrthoDB" id="166585at2759"/>
<evidence type="ECO:0000313" key="2">
    <source>
        <dbReference type="EnsemblMetazoa" id="Aqu2.1.35135_001"/>
    </source>
</evidence>
<feature type="chain" id="PRO_5010887508" description="B30.2/SPRY domain-containing protein" evidence="1">
    <location>
        <begin position="21"/>
        <end position="251"/>
    </location>
</feature>
<protein>
    <recommendedName>
        <fullName evidence="3">B30.2/SPRY domain-containing protein</fullName>
    </recommendedName>
</protein>
<evidence type="ECO:0000256" key="1">
    <source>
        <dbReference type="SAM" id="SignalP"/>
    </source>
</evidence>
<dbReference type="SMART" id="SM00706">
    <property type="entry name" value="TECPR"/>
    <property type="match status" value="3"/>
</dbReference>
<dbReference type="InterPro" id="IPR006624">
    <property type="entry name" value="Beta-propeller_rpt_TECPR"/>
</dbReference>
<name>A0A1X7V4F7_AMPQE</name>
<reference evidence="2" key="1">
    <citation type="submission" date="2017-05" db="UniProtKB">
        <authorList>
            <consortium name="EnsemblMetazoa"/>
        </authorList>
    </citation>
    <scope>IDENTIFICATION</scope>
</reference>
<accession>A0A1X7V4F7</accession>
<evidence type="ECO:0008006" key="3">
    <source>
        <dbReference type="Google" id="ProtNLM"/>
    </source>
</evidence>
<feature type="signal peptide" evidence="1">
    <location>
        <begin position="1"/>
        <end position="20"/>
    </location>
</feature>
<dbReference type="EnsemblMetazoa" id="Aqu2.1.35135_001">
    <property type="protein sequence ID" value="Aqu2.1.35135_001"/>
    <property type="gene ID" value="Aqu2.1.35135"/>
</dbReference>
<sequence>MMVHLHDVFLLALLSVSVKGQVAVWTQIPGPNNSSMHSVSANSQFLWGINSKNEAMYCLRPCKGNWIYSTPNMRSLDAGPVYTWFIGLDNNTYHATVKKSSIANNITEATEIAAGGNGFIWYLDQYGYTWKWSIGLEYADSLNDRKFINIAANSEHVFGIDGEGTINYCAIFGGPWKTIPGHFISMTAGSREIFAIDRNNRQLYRCTIPCAENWEAMESPSNDVIQLDATIDALFVVSSKGAIYRHHLSLM</sequence>
<organism evidence="2">
    <name type="scientific">Amphimedon queenslandica</name>
    <name type="common">Sponge</name>
    <dbReference type="NCBI Taxonomy" id="400682"/>
    <lineage>
        <taxon>Eukaryota</taxon>
        <taxon>Metazoa</taxon>
        <taxon>Porifera</taxon>
        <taxon>Demospongiae</taxon>
        <taxon>Heteroscleromorpha</taxon>
        <taxon>Haplosclerida</taxon>
        <taxon>Niphatidae</taxon>
        <taxon>Amphimedon</taxon>
    </lineage>
</organism>
<dbReference type="InParanoid" id="A0A1X7V4F7"/>
<proteinExistence type="predicted"/>